<proteinExistence type="predicted"/>
<feature type="transmembrane region" description="Helical" evidence="1">
    <location>
        <begin position="240"/>
        <end position="261"/>
    </location>
</feature>
<dbReference type="AlphaFoldDB" id="A0A501X172"/>
<sequence length="359" mass="41945">MIFFNLPVFFVCLSFFADFFKSSKLVISLLIFLATTLVAGTRYYADVDYGPYVDLFNETPSISDLSLTDVFVLYGEPGYLLFTSLIKATGFEFVAVTVLFSIFSVGIKVYVCSRLVSNYVFAFSLFLCLHFITVEFIELRWALSSAFVMLAVYFELKNKRNHFYFFIIFASFFQYFSLIFLIVVFFRFFSFRAGVLFFLVSIVIALSYKVLSPSISYSVDSDIYIVKRLFRYLNDPDSSIGLFSYLRVLMYFTIVVLILCFKESFSEFDVVLAMYSSLLVSISLIISFVPLLYYRSMVVSDFFMLVTMTLFFYRFGVFIRLFCMLFVVFLFSTWNILDMKNYEAEGYIFEYSSWLGYLI</sequence>
<name>A0A501X172_9GAMM</name>
<feature type="transmembrane region" description="Helical" evidence="1">
    <location>
        <begin position="195"/>
        <end position="219"/>
    </location>
</feature>
<keyword evidence="1" id="KW-1133">Transmembrane helix</keyword>
<keyword evidence="1" id="KW-0812">Transmembrane</keyword>
<dbReference type="Pfam" id="PF14897">
    <property type="entry name" value="EpsG"/>
    <property type="match status" value="1"/>
</dbReference>
<keyword evidence="1" id="KW-0472">Membrane</keyword>
<feature type="transmembrane region" description="Helical" evidence="1">
    <location>
        <begin position="315"/>
        <end position="337"/>
    </location>
</feature>
<protein>
    <submittedName>
        <fullName evidence="2">EpsG family protein</fullName>
    </submittedName>
</protein>
<feature type="transmembrane region" description="Helical" evidence="1">
    <location>
        <begin position="25"/>
        <end position="45"/>
    </location>
</feature>
<comment type="caution">
    <text evidence="2">The sequence shown here is derived from an EMBL/GenBank/DDBJ whole genome shotgun (WGS) entry which is preliminary data.</text>
</comment>
<accession>A0A501X172</accession>
<evidence type="ECO:0000313" key="2">
    <source>
        <dbReference type="EMBL" id="TPE54291.1"/>
    </source>
</evidence>
<dbReference type="RefSeq" id="WP_140587562.1">
    <property type="nucleotide sequence ID" value="NZ_VFRR01000006.1"/>
</dbReference>
<reference evidence="2 3" key="1">
    <citation type="submission" date="2019-06" db="EMBL/GenBank/DDBJ databases">
        <title>A novel bacterium of genus Marinomonas, isolated from coastal sand.</title>
        <authorList>
            <person name="Huang H."/>
            <person name="Mo K."/>
            <person name="Hu Y."/>
        </authorList>
    </citation>
    <scope>NUCLEOTIDE SEQUENCE [LARGE SCALE GENOMIC DNA]</scope>
    <source>
        <strain evidence="2 3">HB171799</strain>
    </source>
</reference>
<evidence type="ECO:0000313" key="3">
    <source>
        <dbReference type="Proteomes" id="UP000315901"/>
    </source>
</evidence>
<keyword evidence="3" id="KW-1185">Reference proteome</keyword>
<feature type="transmembrane region" description="Helical" evidence="1">
    <location>
        <begin position="273"/>
        <end position="294"/>
    </location>
</feature>
<dbReference type="EMBL" id="VFRR01000006">
    <property type="protein sequence ID" value="TPE54291.1"/>
    <property type="molecule type" value="Genomic_DNA"/>
</dbReference>
<evidence type="ECO:0000256" key="1">
    <source>
        <dbReference type="SAM" id="Phobius"/>
    </source>
</evidence>
<organism evidence="2 3">
    <name type="scientific">Maribrevibacterium harenarium</name>
    <dbReference type="NCBI Taxonomy" id="2589817"/>
    <lineage>
        <taxon>Bacteria</taxon>
        <taxon>Pseudomonadati</taxon>
        <taxon>Pseudomonadota</taxon>
        <taxon>Gammaproteobacteria</taxon>
        <taxon>Oceanospirillales</taxon>
        <taxon>Oceanospirillaceae</taxon>
        <taxon>Maribrevibacterium</taxon>
    </lineage>
</organism>
<feature type="transmembrane region" description="Helical" evidence="1">
    <location>
        <begin position="139"/>
        <end position="156"/>
    </location>
</feature>
<feature type="transmembrane region" description="Helical" evidence="1">
    <location>
        <begin position="115"/>
        <end position="133"/>
    </location>
</feature>
<feature type="transmembrane region" description="Helical" evidence="1">
    <location>
        <begin position="79"/>
        <end position="103"/>
    </location>
</feature>
<dbReference type="OrthoDB" id="9872575at2"/>
<dbReference type="InterPro" id="IPR049458">
    <property type="entry name" value="EpsG-like"/>
</dbReference>
<gene>
    <name evidence="2" type="ORF">FJM67_04910</name>
</gene>
<dbReference type="Proteomes" id="UP000315901">
    <property type="component" value="Unassembled WGS sequence"/>
</dbReference>
<feature type="transmembrane region" description="Helical" evidence="1">
    <location>
        <begin position="163"/>
        <end position="189"/>
    </location>
</feature>